<evidence type="ECO:0000313" key="3">
    <source>
        <dbReference type="Proteomes" id="UP000617340"/>
    </source>
</evidence>
<reference evidence="2" key="1">
    <citation type="journal article" date="2020" name="G3 (Bethesda)">
        <title>High-Quality Assemblies for Three Invasive Social Wasps from the &lt;i&gt;Vespula&lt;/i&gt; Genus.</title>
        <authorList>
            <person name="Harrop T.W.R."/>
            <person name="Guhlin J."/>
            <person name="McLaughlin G.M."/>
            <person name="Permina E."/>
            <person name="Stockwell P."/>
            <person name="Gilligan J."/>
            <person name="Le Lec M.F."/>
            <person name="Gruber M.A.M."/>
            <person name="Quinn O."/>
            <person name="Lovegrove M."/>
            <person name="Duncan E.J."/>
            <person name="Remnant E.J."/>
            <person name="Van Eeckhoven J."/>
            <person name="Graham B."/>
            <person name="Knapp R.A."/>
            <person name="Langford K.W."/>
            <person name="Kronenberg Z."/>
            <person name="Press M.O."/>
            <person name="Eacker S.M."/>
            <person name="Wilson-Rankin E.E."/>
            <person name="Purcell J."/>
            <person name="Lester P.J."/>
            <person name="Dearden P.K."/>
        </authorList>
    </citation>
    <scope>NUCLEOTIDE SEQUENCE</scope>
    <source>
        <strain evidence="2">Linc-1</strain>
    </source>
</reference>
<protein>
    <submittedName>
        <fullName evidence="2">Uncharacterized protein</fullName>
    </submittedName>
</protein>
<dbReference type="Proteomes" id="UP000617340">
    <property type="component" value="Unassembled WGS sequence"/>
</dbReference>
<evidence type="ECO:0000256" key="1">
    <source>
        <dbReference type="SAM" id="MobiDB-lite"/>
    </source>
</evidence>
<dbReference type="AlphaFoldDB" id="A0A834MTQ1"/>
<keyword evidence="3" id="KW-1185">Reference proteome</keyword>
<evidence type="ECO:0000313" key="2">
    <source>
        <dbReference type="EMBL" id="KAF7382593.1"/>
    </source>
</evidence>
<name>A0A834MTQ1_VESGE</name>
<organism evidence="2 3">
    <name type="scientific">Vespula germanica</name>
    <name type="common">German yellow jacket</name>
    <name type="synonym">Paravespula germanica</name>
    <dbReference type="NCBI Taxonomy" id="30212"/>
    <lineage>
        <taxon>Eukaryota</taxon>
        <taxon>Metazoa</taxon>
        <taxon>Ecdysozoa</taxon>
        <taxon>Arthropoda</taxon>
        <taxon>Hexapoda</taxon>
        <taxon>Insecta</taxon>
        <taxon>Pterygota</taxon>
        <taxon>Neoptera</taxon>
        <taxon>Endopterygota</taxon>
        <taxon>Hymenoptera</taxon>
        <taxon>Apocrita</taxon>
        <taxon>Aculeata</taxon>
        <taxon>Vespoidea</taxon>
        <taxon>Vespidae</taxon>
        <taxon>Vespinae</taxon>
        <taxon>Vespula</taxon>
    </lineage>
</organism>
<gene>
    <name evidence="2" type="ORF">HZH68_015512</name>
</gene>
<feature type="region of interest" description="Disordered" evidence="1">
    <location>
        <begin position="520"/>
        <end position="545"/>
    </location>
</feature>
<sequence>MDSHEKVTWQITENSVNDRMIESSLVHRFSSSKKFRKRTKLLNNWLENHRTLKSYKDYVDMKKLINRNEPKDSLTEDDNSYGEEDYFIKHRNIYTSKTQKSKNEVYNNKGIITSTAKKIKTQENEISFIDSYSHQTKEKNTRTRLNILQDKYHDNLQNTDVPVKKKQSIGLQCLKETEKTQLKDNKEKSSNFLNTCDDNTVIKTKTKSTGAFSNRKCNNSSLNDKKTYKGILDFKCLENNDVSTHGVNQKSVDNSKISKIVNHIQENVSYNVSNIRQTTEDISHDVTPEKQKIATCNSNVLRDNIDLSDIKSSKDKNDICFLNSLAKQTGKSSPRIISSEIINIKYKKINNEESYNNLSNEFYNSAKLLKNKYFQELSEYEQEEEPQKSLTYVDNTNSSIISTSEKRLKQLKNFNLTTEDSSSEDEMLQQQNLNKEILFNNSNCTVTKKIMTCNTNLNSTIKNASSEDEMLQQNINEKICINNSNDTSKKTTWSKLKLNKSSNIDHKSNIDQSIFNIQNKNNNINHNNSIDHHSDDNNKYSTKPRETDISKNYEPLQTFHERPCNLQDFIKEEKLFQDSTTSAFTLKDLSKDDEIFLLDIPRTVQLEDLKGQRIILKQKKLKLGKNKYEILYKDVASQSCVFSTCKNNKPYKIVNIKPTGSIVVRRKLYPSYLTKNSKHNIKPYNIT</sequence>
<accession>A0A834MTQ1</accession>
<dbReference type="EMBL" id="JACSDZ010000020">
    <property type="protein sequence ID" value="KAF7382593.1"/>
    <property type="molecule type" value="Genomic_DNA"/>
</dbReference>
<feature type="compositionally biased region" description="Basic and acidic residues" evidence="1">
    <location>
        <begin position="529"/>
        <end position="545"/>
    </location>
</feature>
<proteinExistence type="predicted"/>
<comment type="caution">
    <text evidence="2">The sequence shown here is derived from an EMBL/GenBank/DDBJ whole genome shotgun (WGS) entry which is preliminary data.</text>
</comment>